<evidence type="ECO:0000313" key="3">
    <source>
        <dbReference type="Proteomes" id="UP001457282"/>
    </source>
</evidence>
<accession>A0AAW1VK91</accession>
<feature type="compositionally biased region" description="Polar residues" evidence="1">
    <location>
        <begin position="18"/>
        <end position="34"/>
    </location>
</feature>
<evidence type="ECO:0000256" key="1">
    <source>
        <dbReference type="SAM" id="MobiDB-lite"/>
    </source>
</evidence>
<comment type="caution">
    <text evidence="2">The sequence shown here is derived from an EMBL/GenBank/DDBJ whole genome shotgun (WGS) entry which is preliminary data.</text>
</comment>
<keyword evidence="3" id="KW-1185">Reference proteome</keyword>
<feature type="region of interest" description="Disordered" evidence="1">
    <location>
        <begin position="1"/>
        <end position="34"/>
    </location>
</feature>
<dbReference type="Proteomes" id="UP001457282">
    <property type="component" value="Unassembled WGS sequence"/>
</dbReference>
<dbReference type="EMBL" id="JBEDUW010000319">
    <property type="protein sequence ID" value="KAK9901193.1"/>
    <property type="molecule type" value="Genomic_DNA"/>
</dbReference>
<organism evidence="2 3">
    <name type="scientific">Rubus argutus</name>
    <name type="common">Southern blackberry</name>
    <dbReference type="NCBI Taxonomy" id="59490"/>
    <lineage>
        <taxon>Eukaryota</taxon>
        <taxon>Viridiplantae</taxon>
        <taxon>Streptophyta</taxon>
        <taxon>Embryophyta</taxon>
        <taxon>Tracheophyta</taxon>
        <taxon>Spermatophyta</taxon>
        <taxon>Magnoliopsida</taxon>
        <taxon>eudicotyledons</taxon>
        <taxon>Gunneridae</taxon>
        <taxon>Pentapetalae</taxon>
        <taxon>rosids</taxon>
        <taxon>fabids</taxon>
        <taxon>Rosales</taxon>
        <taxon>Rosaceae</taxon>
        <taxon>Rosoideae</taxon>
        <taxon>Rosoideae incertae sedis</taxon>
        <taxon>Rubus</taxon>
    </lineage>
</organism>
<dbReference type="AlphaFoldDB" id="A0AAW1VK91"/>
<protein>
    <submittedName>
        <fullName evidence="2">Uncharacterized protein</fullName>
    </submittedName>
</protein>
<proteinExistence type="predicted"/>
<evidence type="ECO:0000313" key="2">
    <source>
        <dbReference type="EMBL" id="KAK9901193.1"/>
    </source>
</evidence>
<feature type="compositionally biased region" description="Basic residues" evidence="1">
    <location>
        <begin position="8"/>
        <end position="17"/>
    </location>
</feature>
<reference evidence="2 3" key="1">
    <citation type="journal article" date="2023" name="G3 (Bethesda)">
        <title>A chromosome-length genome assembly and annotation of blackberry (Rubus argutus, cv. 'Hillquist').</title>
        <authorList>
            <person name="Bruna T."/>
            <person name="Aryal R."/>
            <person name="Dudchenko O."/>
            <person name="Sargent D.J."/>
            <person name="Mead D."/>
            <person name="Buti M."/>
            <person name="Cavallini A."/>
            <person name="Hytonen T."/>
            <person name="Andres J."/>
            <person name="Pham M."/>
            <person name="Weisz D."/>
            <person name="Mascagni F."/>
            <person name="Usai G."/>
            <person name="Natali L."/>
            <person name="Bassil N."/>
            <person name="Fernandez G.E."/>
            <person name="Lomsadze A."/>
            <person name="Armour M."/>
            <person name="Olukolu B."/>
            <person name="Poorten T."/>
            <person name="Britton C."/>
            <person name="Davik J."/>
            <person name="Ashrafi H."/>
            <person name="Aiden E.L."/>
            <person name="Borodovsky M."/>
            <person name="Worthington M."/>
        </authorList>
    </citation>
    <scope>NUCLEOTIDE SEQUENCE [LARGE SCALE GENOMIC DNA]</scope>
    <source>
        <strain evidence="2">PI 553951</strain>
    </source>
</reference>
<sequence>MQISTRNHNLHRIHNSRTHFNSTKSKSQFNPSPFPNSQFSFNLQVQRPINQNRNPIHGDIIPLSRKKQRSGIEEKKAAAHCFHEFHGLTVAFLCNFRNPATHQFFRLHRSRPYPIDAAAARAQPRREEPRARALPHHHRLFMPSP</sequence>
<name>A0AAW1VK91_RUBAR</name>
<gene>
    <name evidence="2" type="ORF">M0R45_002174</name>
</gene>